<dbReference type="PANTHER" id="PTHR16317:SF1">
    <property type="entry name" value="KICSTOR COMPLEX PROTEIN ITFG2"/>
    <property type="match status" value="1"/>
</dbReference>
<dbReference type="InterPro" id="IPR036322">
    <property type="entry name" value="WD40_repeat_dom_sf"/>
</dbReference>
<dbReference type="AlphaFoldDB" id="A0A0R3X3N9"/>
<organism evidence="1">
    <name type="scientific">Hydatigena taeniaeformis</name>
    <name type="common">Feline tapeworm</name>
    <name type="synonym">Taenia taeniaeformis</name>
    <dbReference type="NCBI Taxonomy" id="6205"/>
    <lineage>
        <taxon>Eukaryota</taxon>
        <taxon>Metazoa</taxon>
        <taxon>Spiralia</taxon>
        <taxon>Lophotrochozoa</taxon>
        <taxon>Platyhelminthes</taxon>
        <taxon>Cestoda</taxon>
        <taxon>Eucestoda</taxon>
        <taxon>Cyclophyllidea</taxon>
        <taxon>Taeniidae</taxon>
        <taxon>Hydatigera</taxon>
    </lineage>
</organism>
<name>A0A0R3X3N9_HYDTA</name>
<accession>A0A0R3X3N9</accession>
<dbReference type="Pfam" id="PF15907">
    <property type="entry name" value="Itfg2"/>
    <property type="match status" value="1"/>
</dbReference>
<reference evidence="1" key="1">
    <citation type="submission" date="2017-02" db="UniProtKB">
        <authorList>
            <consortium name="WormBaseParasite"/>
        </authorList>
    </citation>
    <scope>IDENTIFICATION</scope>
</reference>
<proteinExistence type="predicted"/>
<dbReference type="SUPFAM" id="SSF50978">
    <property type="entry name" value="WD40 repeat-like"/>
    <property type="match status" value="1"/>
</dbReference>
<evidence type="ECO:0000313" key="1">
    <source>
        <dbReference type="WBParaSite" id="TTAC_0000797501-mRNA-1"/>
    </source>
</evidence>
<dbReference type="GO" id="GO:0032006">
    <property type="term" value="P:regulation of TOR signaling"/>
    <property type="evidence" value="ECO:0007669"/>
    <property type="project" value="TreeGrafter"/>
</dbReference>
<dbReference type="PANTHER" id="PTHR16317">
    <property type="entry name" value="INTEGRIN ALPHA REPEAT DOMAIN-CONTAINING"/>
    <property type="match status" value="1"/>
</dbReference>
<protein>
    <submittedName>
        <fullName evidence="1">Integrin-alpha FG-GAP repeat-containing protein 2</fullName>
    </submittedName>
</protein>
<dbReference type="InterPro" id="IPR031793">
    <property type="entry name" value="KICSTOR_ITFG2"/>
</dbReference>
<sequence length="423" mass="46344">MVIRNITFVDRVELPGVTTTTSANLCLYDVDDDGDTELVLGHWDFGDLDPISDSVSPNGSLLILKYGKVWKVYRDLHMVTCVTAGRLCSKEKPSVVALCADSQCYIFDAVLKTGSSATSLFLVCNQQLACNAKDARILEGDGPCDMAVAYSDRIVRLFRWVPGKASEKGSGKLLLLIKWELAGQILASQPGGGFAFLQKKFERPNVVSSHLKDRKDSPTLIYHPAKLTSNQNSEMRTWIVGGLKSNLSGIADCLIGLCLADGTISLLSADLQKSEVIWSVSLPVNGELFGLSKFDLTNDGFDELAVCCWDGSTYVFNHQKDILHFPVGQACQAFMAGRLAMSPGRNEPVLIYATCEQSMLIYHNFDLQSIPSFSLLHAVVTQPGMVEGLQRLCGHSTEAGTIRKSIQYLLYELPRRSGSLDRS</sequence>
<dbReference type="WBParaSite" id="TTAC_0000797501-mRNA-1">
    <property type="protein sequence ID" value="TTAC_0000797501-mRNA-1"/>
    <property type="gene ID" value="TTAC_0000797501"/>
</dbReference>
<dbReference type="STRING" id="6205.A0A0R3X3N9"/>